<protein>
    <recommendedName>
        <fullName evidence="3">DUF1853 family protein</fullName>
    </recommendedName>
</protein>
<dbReference type="InterPro" id="IPR015003">
    <property type="entry name" value="DUF1853"/>
</dbReference>
<sequence>MSNNPISNRYTELPCAWALQSPNLMQSTLGDYHDFCSKYPQEIHALGEQENVPTATPPPIRLPLGIYFEQELAKAFNLAPEHWRIRLKNYPIYAGKHTLGELDFLLEAADKTLLHVEAAIKFYLLTPTAATPVAWSNWVGPNAADRLDIKLERMIGHQLPMAASVTAELTEAAEREAGAVIQSLYLMKGVFFSHWQTTPKLPAKANAGATTGEWMYESEFWRELAKGERLWRPLSKLEWLAATKPGWLVEPDAMLDHTRVSSLMAQTERGFPRLFLSVPYGTRTDSTQLTMVVNDHWPETK</sequence>
<dbReference type="STRING" id="377629.TERTU_2446"/>
<dbReference type="RefSeq" id="WP_015818930.1">
    <property type="nucleotide sequence ID" value="NC_012997.1"/>
</dbReference>
<dbReference type="Proteomes" id="UP000009080">
    <property type="component" value="Chromosome"/>
</dbReference>
<accession>C5BL10</accession>
<evidence type="ECO:0008006" key="3">
    <source>
        <dbReference type="Google" id="ProtNLM"/>
    </source>
</evidence>
<dbReference type="KEGG" id="ttu:TERTU_2446"/>
<organism evidence="1 2">
    <name type="scientific">Teredinibacter turnerae (strain ATCC 39867 / T7901)</name>
    <dbReference type="NCBI Taxonomy" id="377629"/>
    <lineage>
        <taxon>Bacteria</taxon>
        <taxon>Pseudomonadati</taxon>
        <taxon>Pseudomonadota</taxon>
        <taxon>Gammaproteobacteria</taxon>
        <taxon>Cellvibrionales</taxon>
        <taxon>Cellvibrionaceae</taxon>
        <taxon>Teredinibacter</taxon>
    </lineage>
</organism>
<dbReference type="AlphaFoldDB" id="C5BL10"/>
<name>C5BL10_TERTT</name>
<dbReference type="HOGENOM" id="CLU_053324_0_0_6"/>
<dbReference type="OrthoDB" id="378654at2"/>
<gene>
    <name evidence="1" type="ordered locus">TERTU_2446</name>
</gene>
<evidence type="ECO:0000313" key="1">
    <source>
        <dbReference type="EMBL" id="ACR12817.1"/>
    </source>
</evidence>
<dbReference type="EMBL" id="CP001614">
    <property type="protein sequence ID" value="ACR12817.1"/>
    <property type="molecule type" value="Genomic_DNA"/>
</dbReference>
<proteinExistence type="predicted"/>
<dbReference type="eggNOG" id="COG3782">
    <property type="taxonomic scope" value="Bacteria"/>
</dbReference>
<reference evidence="1 2" key="1">
    <citation type="journal article" date="2009" name="PLoS ONE">
        <title>The complete genome of Teredinibacter turnerae T7901: an intracellular endosymbiont of marine wood-boring bivalves (shipworms).</title>
        <authorList>
            <person name="Yang J.C."/>
            <person name="Madupu R."/>
            <person name="Durkin A.S."/>
            <person name="Ekborg N.A."/>
            <person name="Pedamallu C.S."/>
            <person name="Hostetler J.B."/>
            <person name="Radune D."/>
            <person name="Toms B.S."/>
            <person name="Henrissat B."/>
            <person name="Coutinho P.M."/>
            <person name="Schwarz S."/>
            <person name="Field L."/>
            <person name="Trindade-Silva A.E."/>
            <person name="Soares C.A.G."/>
            <person name="Elshahawi S."/>
            <person name="Hanora A."/>
            <person name="Schmidt E.W."/>
            <person name="Haygood M.G."/>
            <person name="Posfai J."/>
            <person name="Benner J."/>
            <person name="Madinger C."/>
            <person name="Nove J."/>
            <person name="Anton B."/>
            <person name="Chaudhary K."/>
            <person name="Foster J."/>
            <person name="Holman A."/>
            <person name="Kumar S."/>
            <person name="Lessard P.A."/>
            <person name="Luyten Y.A."/>
            <person name="Slatko B."/>
            <person name="Wood N."/>
            <person name="Wu B."/>
            <person name="Teplitski M."/>
            <person name="Mougous J.D."/>
            <person name="Ward N."/>
            <person name="Eisen J.A."/>
            <person name="Badger J.H."/>
            <person name="Distel D.L."/>
        </authorList>
    </citation>
    <scope>NUCLEOTIDE SEQUENCE [LARGE SCALE GENOMIC DNA]</scope>
    <source>
        <strain evidence="2">ATCC 39867 / T7901</strain>
    </source>
</reference>
<keyword evidence="2" id="KW-1185">Reference proteome</keyword>
<evidence type="ECO:0000313" key="2">
    <source>
        <dbReference type="Proteomes" id="UP000009080"/>
    </source>
</evidence>
<dbReference type="Pfam" id="PF08907">
    <property type="entry name" value="DUF1853"/>
    <property type="match status" value="1"/>
</dbReference>